<evidence type="ECO:0000256" key="1">
    <source>
        <dbReference type="ARBA" id="ARBA00001033"/>
    </source>
</evidence>
<dbReference type="CDD" id="cd01637">
    <property type="entry name" value="IMPase_like"/>
    <property type="match status" value="1"/>
</dbReference>
<comment type="catalytic activity">
    <reaction evidence="1">
        <text>a myo-inositol phosphate + H2O = myo-inositol + phosphate</text>
        <dbReference type="Rhea" id="RHEA:24056"/>
        <dbReference type="ChEBI" id="CHEBI:15377"/>
        <dbReference type="ChEBI" id="CHEBI:17268"/>
        <dbReference type="ChEBI" id="CHEBI:43474"/>
        <dbReference type="ChEBI" id="CHEBI:84139"/>
        <dbReference type="EC" id="3.1.3.25"/>
    </reaction>
</comment>
<keyword evidence="5" id="KW-0378">Hydrolase</keyword>
<dbReference type="PROSITE" id="PS00630">
    <property type="entry name" value="IMP_2"/>
    <property type="match status" value="1"/>
</dbReference>
<dbReference type="InterPro" id="IPR000760">
    <property type="entry name" value="Inositol_monophosphatase-like"/>
</dbReference>
<dbReference type="InterPro" id="IPR020550">
    <property type="entry name" value="Inositol_monophosphatase_CS"/>
</dbReference>
<dbReference type="PANTHER" id="PTHR20854:SF4">
    <property type="entry name" value="INOSITOL-1-MONOPHOSPHATASE-RELATED"/>
    <property type="match status" value="1"/>
</dbReference>
<evidence type="ECO:0000256" key="4">
    <source>
        <dbReference type="ARBA" id="ARBA00022723"/>
    </source>
</evidence>
<evidence type="ECO:0000313" key="9">
    <source>
        <dbReference type="Proteomes" id="UP000215059"/>
    </source>
</evidence>
<comment type="caution">
    <text evidence="8">The sequence shown here is derived from an EMBL/GenBank/DDBJ whole genome shotgun (WGS) entry which is preliminary data.</text>
</comment>
<dbReference type="Gene3D" id="3.40.190.80">
    <property type="match status" value="1"/>
</dbReference>
<dbReference type="Pfam" id="PF00459">
    <property type="entry name" value="Inositol_P"/>
    <property type="match status" value="1"/>
</dbReference>
<dbReference type="OrthoDB" id="9772456at2"/>
<dbReference type="EC" id="3.1.3.25" evidence="3"/>
<dbReference type="InterPro" id="IPR020583">
    <property type="entry name" value="Inositol_monoP_metal-BS"/>
</dbReference>
<dbReference type="FunFam" id="3.30.540.10:FF:000003">
    <property type="entry name" value="Inositol-1-monophosphatase"/>
    <property type="match status" value="1"/>
</dbReference>
<dbReference type="GO" id="GO:0006020">
    <property type="term" value="P:inositol metabolic process"/>
    <property type="evidence" value="ECO:0007669"/>
    <property type="project" value="TreeGrafter"/>
</dbReference>
<gene>
    <name evidence="8" type="ORF">CGZ90_03585</name>
</gene>
<keyword evidence="4 7" id="KW-0479">Metal-binding</keyword>
<dbReference type="PRINTS" id="PR00377">
    <property type="entry name" value="IMPHPHTASES"/>
</dbReference>
<dbReference type="SUPFAM" id="SSF56655">
    <property type="entry name" value="Carbohydrate phosphatase"/>
    <property type="match status" value="1"/>
</dbReference>
<evidence type="ECO:0000313" key="8">
    <source>
        <dbReference type="EMBL" id="OYD58994.1"/>
    </source>
</evidence>
<evidence type="ECO:0000256" key="3">
    <source>
        <dbReference type="ARBA" id="ARBA00013106"/>
    </source>
</evidence>
<dbReference type="GO" id="GO:0008934">
    <property type="term" value="F:inositol monophosphate 1-phosphatase activity"/>
    <property type="evidence" value="ECO:0007669"/>
    <property type="project" value="TreeGrafter"/>
</dbReference>
<dbReference type="GO" id="GO:0046872">
    <property type="term" value="F:metal ion binding"/>
    <property type="evidence" value="ECO:0007669"/>
    <property type="project" value="UniProtKB-KW"/>
</dbReference>
<sequence length="290" mass="32463">MVRFFVNRVRVSYNVVNLTGSGIVENVDWLEIKRKADAWIFEAGKLIRNSFNGDRTITYKSHAADLVTEMDKGIERFFIKNIRESYPDHQVLGEEGYGDEISDSKGVLWIIDPIDGTTNFIHQQTNFAVSVGIYHNGTGILGFVYDVARDEMFFAEKSNGIYLNGNKLPSLQETVLEESVFGINATWLTPNRRIDHTKLLPIVKRSRGTRSYGSAALEMAYVASGRIDAYLTMRLSPWDFAAGKILIEEAGGIVTTVEGSEISLLQQNSVFCGKPGLHEQVMNEIILGKK</sequence>
<dbReference type="Gene3D" id="3.30.540.10">
    <property type="entry name" value="Fructose-1,6-Bisphosphatase, subunit A, domain 1"/>
    <property type="match status" value="1"/>
</dbReference>
<accession>A0A235FDJ4</accession>
<comment type="cofactor">
    <cofactor evidence="2 7">
        <name>Mg(2+)</name>
        <dbReference type="ChEBI" id="CHEBI:18420"/>
    </cofactor>
</comment>
<feature type="binding site" evidence="7">
    <location>
        <position position="94"/>
    </location>
    <ligand>
        <name>Mg(2+)</name>
        <dbReference type="ChEBI" id="CHEBI:18420"/>
        <label>1</label>
        <note>catalytic</note>
    </ligand>
</feature>
<evidence type="ECO:0000256" key="7">
    <source>
        <dbReference type="PIRSR" id="PIRSR600760-2"/>
    </source>
</evidence>
<keyword evidence="6 7" id="KW-0460">Magnesium</keyword>
<protein>
    <recommendedName>
        <fullName evidence="3">inositol-phosphate phosphatase</fullName>
        <ecNumber evidence="3">3.1.3.25</ecNumber>
    </recommendedName>
</protein>
<dbReference type="PANTHER" id="PTHR20854">
    <property type="entry name" value="INOSITOL MONOPHOSPHATASE"/>
    <property type="match status" value="1"/>
</dbReference>
<feature type="binding site" evidence="7">
    <location>
        <position position="239"/>
    </location>
    <ligand>
        <name>Mg(2+)</name>
        <dbReference type="ChEBI" id="CHEBI:18420"/>
        <label>1</label>
        <note>catalytic</note>
    </ligand>
</feature>
<dbReference type="PROSITE" id="PS00629">
    <property type="entry name" value="IMP_1"/>
    <property type="match status" value="1"/>
</dbReference>
<name>A0A235FDJ4_9BACL</name>
<dbReference type="GO" id="GO:0046854">
    <property type="term" value="P:phosphatidylinositol phosphate biosynthetic process"/>
    <property type="evidence" value="ECO:0007669"/>
    <property type="project" value="InterPro"/>
</dbReference>
<feature type="binding site" evidence="7">
    <location>
        <position position="114"/>
    </location>
    <ligand>
        <name>Mg(2+)</name>
        <dbReference type="ChEBI" id="CHEBI:18420"/>
        <label>1</label>
        <note>catalytic</note>
    </ligand>
</feature>
<evidence type="ECO:0000256" key="5">
    <source>
        <dbReference type="ARBA" id="ARBA00022801"/>
    </source>
</evidence>
<dbReference type="GO" id="GO:0007165">
    <property type="term" value="P:signal transduction"/>
    <property type="evidence" value="ECO:0007669"/>
    <property type="project" value="TreeGrafter"/>
</dbReference>
<evidence type="ECO:0000256" key="6">
    <source>
        <dbReference type="ARBA" id="ARBA00022842"/>
    </source>
</evidence>
<evidence type="ECO:0000256" key="2">
    <source>
        <dbReference type="ARBA" id="ARBA00001946"/>
    </source>
</evidence>
<dbReference type="Proteomes" id="UP000215059">
    <property type="component" value="Unassembled WGS sequence"/>
</dbReference>
<dbReference type="EMBL" id="NOII01000001">
    <property type="protein sequence ID" value="OYD58994.1"/>
    <property type="molecule type" value="Genomic_DNA"/>
</dbReference>
<reference evidence="8 9" key="1">
    <citation type="submission" date="2017-07" db="EMBL/GenBank/DDBJ databases">
        <title>Fictibacillus sp. nov. GDSW-R2A3 Genome sequencing and assembly.</title>
        <authorList>
            <person name="Mayilraj S."/>
        </authorList>
    </citation>
    <scope>NUCLEOTIDE SEQUENCE [LARGE SCALE GENOMIC DNA]</scope>
    <source>
        <strain evidence="8 9">GDSW-R2A3</strain>
    </source>
</reference>
<dbReference type="AlphaFoldDB" id="A0A235FDJ4"/>
<keyword evidence="9" id="KW-1185">Reference proteome</keyword>
<organism evidence="8 9">
    <name type="scientific">Fictibacillus aquaticus</name>
    <dbReference type="NCBI Taxonomy" id="2021314"/>
    <lineage>
        <taxon>Bacteria</taxon>
        <taxon>Bacillati</taxon>
        <taxon>Bacillota</taxon>
        <taxon>Bacilli</taxon>
        <taxon>Bacillales</taxon>
        <taxon>Fictibacillaceae</taxon>
        <taxon>Fictibacillus</taxon>
    </lineage>
</organism>
<proteinExistence type="predicted"/>
<feature type="binding site" evidence="7">
    <location>
        <position position="115"/>
    </location>
    <ligand>
        <name>Mg(2+)</name>
        <dbReference type="ChEBI" id="CHEBI:18420"/>
        <label>1</label>
        <note>catalytic</note>
    </ligand>
</feature>
<feature type="binding site" evidence="7">
    <location>
        <position position="112"/>
    </location>
    <ligand>
        <name>Mg(2+)</name>
        <dbReference type="ChEBI" id="CHEBI:18420"/>
        <label>1</label>
        <note>catalytic</note>
    </ligand>
</feature>